<accession>A0A371J3Q5</accession>
<dbReference type="InterPro" id="IPR017310">
    <property type="entry name" value="Pept_S8A_subtilisin_clostridia"/>
</dbReference>
<dbReference type="SUPFAM" id="SSF52743">
    <property type="entry name" value="Subtilisin-like"/>
    <property type="match status" value="1"/>
</dbReference>
<evidence type="ECO:0000259" key="6">
    <source>
        <dbReference type="Pfam" id="PF00082"/>
    </source>
</evidence>
<dbReference type="Pfam" id="PF00082">
    <property type="entry name" value="Peptidase_S8"/>
    <property type="match status" value="2"/>
</dbReference>
<dbReference type="InterPro" id="IPR000209">
    <property type="entry name" value="Peptidase_S8/S53_dom"/>
</dbReference>
<evidence type="ECO:0000256" key="3">
    <source>
        <dbReference type="ARBA" id="ARBA00022801"/>
    </source>
</evidence>
<dbReference type="NCBIfam" id="NF040808">
    <property type="entry name" value="CspC_non_triad"/>
    <property type="match status" value="1"/>
</dbReference>
<dbReference type="AlphaFoldDB" id="A0A371J3Q5"/>
<evidence type="ECO:0000313" key="8">
    <source>
        <dbReference type="Proteomes" id="UP000215694"/>
    </source>
</evidence>
<feature type="domain" description="Peptidase S8/S53" evidence="6">
    <location>
        <begin position="415"/>
        <end position="542"/>
    </location>
</feature>
<dbReference type="OrthoDB" id="1757800at2"/>
<comment type="caution">
    <text evidence="7">The sequence shown here is derived from an EMBL/GenBank/DDBJ whole genome shotgun (WGS) entry which is preliminary data.</text>
</comment>
<dbReference type="Gene3D" id="3.40.50.200">
    <property type="entry name" value="Peptidase S8/S53 domain"/>
    <property type="match status" value="1"/>
</dbReference>
<dbReference type="PANTHER" id="PTHR43806">
    <property type="entry name" value="PEPTIDASE S8"/>
    <property type="match status" value="1"/>
</dbReference>
<keyword evidence="8" id="KW-1185">Reference proteome</keyword>
<dbReference type="GO" id="GO:0006508">
    <property type="term" value="P:proteolysis"/>
    <property type="evidence" value="ECO:0007669"/>
    <property type="project" value="UniProtKB-KW"/>
</dbReference>
<dbReference type="PROSITE" id="PS51892">
    <property type="entry name" value="SUBTILASE"/>
    <property type="match status" value="1"/>
</dbReference>
<evidence type="ECO:0000256" key="4">
    <source>
        <dbReference type="ARBA" id="ARBA00022825"/>
    </source>
</evidence>
<sequence length="557" mass="61738">MELSYPITYIGDIATALKDNGINNYIILNQTLALIYADKKFNENILDKIKQVTWWQEARPMSSMIEINRILEGGETVTNASGTNYIYDNPYISVSGEGIMIAIIDSGIDYLHPDFINDDNTSKIISIWDQSSSKGTPPEGMIFGSEITREEINKAIKEKDSTLSRDNTGTGTIAAGIASGNGRKNALYKGVATKSELVVVKLREYEGLFEEGKINYYNTDFLAGIKYVIDVYKKEKKFLVVNLSIAEKSRAYVLTNLLDTFEELKNPGVIVVSGAGNEGNTDIHYEGVFKDKKSPHDIVIEVGLQKLLDISIASNGPDKIGAAIISPSGEMSYHATYEPENDEYYGKFILEDSPYEMRYSYPWLLSGNEELLMRIINIKPGIWTLRLFPEVLISGEYDIYLPNQNLIPENTRFLDPNSFATITLYGATESVITVGAYNDKTRSMWIGSSKGPIKGRGVKPDIVAAGVDIISTFINQGYTTSTGTGVSSSLTCGVIALLMEYIYQQGPTMRKLLFTKVLKTYLMLGATQNEIYTYPNSSQGYGVLNLQNTMKAIASKI</sequence>
<dbReference type="RefSeq" id="WP_094369213.1">
    <property type="nucleotide sequence ID" value="NZ_NOJY02000013.1"/>
</dbReference>
<dbReference type="InterPro" id="IPR050131">
    <property type="entry name" value="Peptidase_S8_subtilisin-like"/>
</dbReference>
<evidence type="ECO:0000256" key="2">
    <source>
        <dbReference type="ARBA" id="ARBA00022670"/>
    </source>
</evidence>
<comment type="similarity">
    <text evidence="1 5">Belongs to the peptidase S8 family.</text>
</comment>
<reference evidence="7 8" key="1">
    <citation type="journal article" date="2017" name="Genome Announc.">
        <title>Draft Genome Sequence of Romboutsia weinsteinii sp. nov. Strain CCRI-19649(T) Isolated from Surface Water.</title>
        <authorList>
            <person name="Maheux A.F."/>
            <person name="Boudreau D.K."/>
            <person name="Berube E."/>
            <person name="Boissinot M."/>
            <person name="Cantin P."/>
            <person name="Raymond F."/>
            <person name="Corbeil J."/>
            <person name="Omar R.F."/>
            <person name="Bergeron M.G."/>
        </authorList>
    </citation>
    <scope>NUCLEOTIDE SEQUENCE [LARGE SCALE GENOMIC DNA]</scope>
    <source>
        <strain evidence="7 8">CCRI-19649</strain>
    </source>
</reference>
<dbReference type="PIRSF" id="PIRSF037894">
    <property type="entry name" value="Subtilisin_rel_CspABC"/>
    <property type="match status" value="1"/>
</dbReference>
<dbReference type="GO" id="GO:0004252">
    <property type="term" value="F:serine-type endopeptidase activity"/>
    <property type="evidence" value="ECO:0007669"/>
    <property type="project" value="InterPro"/>
</dbReference>
<dbReference type="PANTHER" id="PTHR43806:SF11">
    <property type="entry name" value="CEREVISIN-RELATED"/>
    <property type="match status" value="1"/>
</dbReference>
<dbReference type="InterPro" id="IPR034045">
    <property type="entry name" value="Pep_S8_CspA-like"/>
</dbReference>
<organism evidence="7 8">
    <name type="scientific">Romboutsia weinsteinii</name>
    <dbReference type="NCBI Taxonomy" id="2020949"/>
    <lineage>
        <taxon>Bacteria</taxon>
        <taxon>Bacillati</taxon>
        <taxon>Bacillota</taxon>
        <taxon>Clostridia</taxon>
        <taxon>Peptostreptococcales</taxon>
        <taxon>Peptostreptococcaceae</taxon>
        <taxon>Romboutsia</taxon>
    </lineage>
</organism>
<comment type="caution">
    <text evidence="5">Lacks conserved residue(s) required for the propagation of feature annotation.</text>
</comment>
<dbReference type="PROSITE" id="PS00136">
    <property type="entry name" value="SUBTILASE_ASP"/>
    <property type="match status" value="1"/>
</dbReference>
<dbReference type="InterPro" id="IPR015500">
    <property type="entry name" value="Peptidase_S8_subtilisin-rel"/>
</dbReference>
<name>A0A371J3Q5_9FIRM</name>
<keyword evidence="4" id="KW-0720">Serine protease</keyword>
<gene>
    <name evidence="7" type="ORF">CHL78_009340</name>
</gene>
<dbReference type="EMBL" id="NOJY02000013">
    <property type="protein sequence ID" value="RDY27409.1"/>
    <property type="molecule type" value="Genomic_DNA"/>
</dbReference>
<feature type="domain" description="Peptidase S8/S53" evidence="6">
    <location>
        <begin position="96"/>
        <end position="290"/>
    </location>
</feature>
<evidence type="ECO:0000256" key="5">
    <source>
        <dbReference type="PROSITE-ProRule" id="PRU01240"/>
    </source>
</evidence>
<evidence type="ECO:0000256" key="1">
    <source>
        <dbReference type="ARBA" id="ARBA00011073"/>
    </source>
</evidence>
<dbReference type="PRINTS" id="PR00723">
    <property type="entry name" value="SUBTILISIN"/>
</dbReference>
<keyword evidence="3" id="KW-0378">Hydrolase</keyword>
<protein>
    <submittedName>
        <fullName evidence="7">Peptidase S8</fullName>
    </submittedName>
</protein>
<dbReference type="InterPro" id="IPR036852">
    <property type="entry name" value="Peptidase_S8/S53_dom_sf"/>
</dbReference>
<dbReference type="CDD" id="cd07478">
    <property type="entry name" value="Peptidases_S8_CspA-like"/>
    <property type="match status" value="1"/>
</dbReference>
<dbReference type="InterPro" id="IPR023827">
    <property type="entry name" value="Peptidase_S8_Asp-AS"/>
</dbReference>
<evidence type="ECO:0000313" key="7">
    <source>
        <dbReference type="EMBL" id="RDY27409.1"/>
    </source>
</evidence>
<keyword evidence="2" id="KW-0645">Protease</keyword>
<proteinExistence type="inferred from homology"/>
<dbReference type="Gene3D" id="2.60.120.1290">
    <property type="match status" value="1"/>
</dbReference>
<dbReference type="Proteomes" id="UP000215694">
    <property type="component" value="Unassembled WGS sequence"/>
</dbReference>